<accession>X1RT27</accession>
<comment type="caution">
    <text evidence="1">The sequence shown here is derived from an EMBL/GenBank/DDBJ whole genome shotgun (WGS) entry which is preliminary data.</text>
</comment>
<reference evidence="1" key="1">
    <citation type="journal article" date="2014" name="Front. Microbiol.">
        <title>High frequency of phylogenetically diverse reductive dehalogenase-homologous genes in deep subseafloor sedimentary metagenomes.</title>
        <authorList>
            <person name="Kawai M."/>
            <person name="Futagami T."/>
            <person name="Toyoda A."/>
            <person name="Takaki Y."/>
            <person name="Nishi S."/>
            <person name="Hori S."/>
            <person name="Arai W."/>
            <person name="Tsubouchi T."/>
            <person name="Morono Y."/>
            <person name="Uchiyama I."/>
            <person name="Ito T."/>
            <person name="Fujiyama A."/>
            <person name="Inagaki F."/>
            <person name="Takami H."/>
        </authorList>
    </citation>
    <scope>NUCLEOTIDE SEQUENCE</scope>
    <source>
        <strain evidence="1">Expedition CK06-06</strain>
    </source>
</reference>
<sequence>ISNAIPVNNYAAGDSQLVQHIYCQRQVVETEGSGLSHQQAEITTPYRLDYGAGGSRRDINNGKPFPVDMPLHLSDYGGSHRLADSKLAVDKLNPF</sequence>
<dbReference type="EMBL" id="BARV01035731">
    <property type="protein sequence ID" value="GAI58654.1"/>
    <property type="molecule type" value="Genomic_DNA"/>
</dbReference>
<organism evidence="1">
    <name type="scientific">marine sediment metagenome</name>
    <dbReference type="NCBI Taxonomy" id="412755"/>
    <lineage>
        <taxon>unclassified sequences</taxon>
        <taxon>metagenomes</taxon>
        <taxon>ecological metagenomes</taxon>
    </lineage>
</organism>
<evidence type="ECO:0000313" key="1">
    <source>
        <dbReference type="EMBL" id="GAI58654.1"/>
    </source>
</evidence>
<dbReference type="AlphaFoldDB" id="X1RT27"/>
<gene>
    <name evidence="1" type="ORF">S06H3_55695</name>
</gene>
<name>X1RT27_9ZZZZ</name>
<feature type="non-terminal residue" evidence="1">
    <location>
        <position position="1"/>
    </location>
</feature>
<protein>
    <submittedName>
        <fullName evidence="1">Uncharacterized protein</fullName>
    </submittedName>
</protein>
<proteinExistence type="predicted"/>